<comment type="caution">
    <text evidence="1">The sequence shown here is derived from an EMBL/GenBank/DDBJ whole genome shotgun (WGS) entry which is preliminary data.</text>
</comment>
<proteinExistence type="predicted"/>
<dbReference type="OrthoDB" id="1459748at2759"/>
<keyword evidence="2" id="KW-1185">Reference proteome</keyword>
<evidence type="ECO:0000313" key="2">
    <source>
        <dbReference type="Proteomes" id="UP000634136"/>
    </source>
</evidence>
<protein>
    <submittedName>
        <fullName evidence="1">Uncharacterized protein</fullName>
    </submittedName>
</protein>
<dbReference type="Proteomes" id="UP000634136">
    <property type="component" value="Unassembled WGS sequence"/>
</dbReference>
<dbReference type="AlphaFoldDB" id="A0A834XCI4"/>
<accession>A0A834XCI4</accession>
<organism evidence="1 2">
    <name type="scientific">Senna tora</name>
    <dbReference type="NCBI Taxonomy" id="362788"/>
    <lineage>
        <taxon>Eukaryota</taxon>
        <taxon>Viridiplantae</taxon>
        <taxon>Streptophyta</taxon>
        <taxon>Embryophyta</taxon>
        <taxon>Tracheophyta</taxon>
        <taxon>Spermatophyta</taxon>
        <taxon>Magnoliopsida</taxon>
        <taxon>eudicotyledons</taxon>
        <taxon>Gunneridae</taxon>
        <taxon>Pentapetalae</taxon>
        <taxon>rosids</taxon>
        <taxon>fabids</taxon>
        <taxon>Fabales</taxon>
        <taxon>Fabaceae</taxon>
        <taxon>Caesalpinioideae</taxon>
        <taxon>Cassia clade</taxon>
        <taxon>Senna</taxon>
    </lineage>
</organism>
<evidence type="ECO:0000313" key="1">
    <source>
        <dbReference type="EMBL" id="KAF7842277.1"/>
    </source>
</evidence>
<sequence length="187" mass="20843">MGEVGSYKCMEEEVMGMVGVETYRHREVVVKGMVGVETCRHMEEVVMEIVEEGSCGLKEEETREMVVDICVHEEVSCDGKVDCVDHALVGVVCNKSRDCKVPERELNMLRVFGFSRVFQAGSAEFLVNRGTQDMVNVERSESTNGKGISTYAGRLNAHIGHRMWWLGVKLNVLQGESAGDRIDRAVP</sequence>
<reference evidence="1" key="1">
    <citation type="submission" date="2020-09" db="EMBL/GenBank/DDBJ databases">
        <title>Genome-Enabled Discovery of Anthraquinone Biosynthesis in Senna tora.</title>
        <authorList>
            <person name="Kang S.-H."/>
            <person name="Pandey R.P."/>
            <person name="Lee C.-M."/>
            <person name="Sim J.-S."/>
            <person name="Jeong J.-T."/>
            <person name="Choi B.-S."/>
            <person name="Jung M."/>
            <person name="Ginzburg D."/>
            <person name="Zhao K."/>
            <person name="Won S.Y."/>
            <person name="Oh T.-J."/>
            <person name="Yu Y."/>
            <person name="Kim N.-H."/>
            <person name="Lee O.R."/>
            <person name="Lee T.-H."/>
            <person name="Bashyal P."/>
            <person name="Kim T.-S."/>
            <person name="Lee W.-H."/>
            <person name="Kawkins C."/>
            <person name="Kim C.-K."/>
            <person name="Kim J.S."/>
            <person name="Ahn B.O."/>
            <person name="Rhee S.Y."/>
            <person name="Sohng J.K."/>
        </authorList>
    </citation>
    <scope>NUCLEOTIDE SEQUENCE</scope>
    <source>
        <tissue evidence="1">Leaf</tissue>
    </source>
</reference>
<dbReference type="EMBL" id="JAAIUW010000002">
    <property type="protein sequence ID" value="KAF7842277.1"/>
    <property type="molecule type" value="Genomic_DNA"/>
</dbReference>
<name>A0A834XCI4_9FABA</name>
<gene>
    <name evidence="1" type="ORF">G2W53_004575</name>
</gene>